<proteinExistence type="predicted"/>
<name>A0ABX1NSN6_9RHOO</name>
<dbReference type="RefSeq" id="WP_169201658.1">
    <property type="nucleotide sequence ID" value="NZ_CP059467.1"/>
</dbReference>
<dbReference type="EMBL" id="WTVP01000009">
    <property type="protein sequence ID" value="NMG14907.1"/>
    <property type="molecule type" value="Genomic_DNA"/>
</dbReference>
<sequence>MSLFGLFTSAPEKALARKLAEHLAKNIPPKLMDKGRQVLSANRVSRLLEQAFETAKEHQLQTGMGFMKRAILANSFKWELQAKGYPKDFINVATEGLVVELSKARQSRNAK</sequence>
<evidence type="ECO:0000313" key="1">
    <source>
        <dbReference type="EMBL" id="NMG14907.1"/>
    </source>
</evidence>
<comment type="caution">
    <text evidence="1">The sequence shown here is derived from an EMBL/GenBank/DDBJ whole genome shotgun (WGS) entry which is preliminary data.</text>
</comment>
<gene>
    <name evidence="1" type="ORF">GPA24_04975</name>
</gene>
<evidence type="ECO:0000313" key="2">
    <source>
        <dbReference type="Proteomes" id="UP000633943"/>
    </source>
</evidence>
<protein>
    <submittedName>
        <fullName evidence="1">Uncharacterized protein</fullName>
    </submittedName>
</protein>
<keyword evidence="2" id="KW-1185">Reference proteome</keyword>
<accession>A0ABX1NSN6</accession>
<reference evidence="1 2" key="1">
    <citation type="submission" date="2019-12" db="EMBL/GenBank/DDBJ databases">
        <title>Comparative genomics gives insights into the taxonomy of the Azoarcus-Aromatoleum group and reveals separate origins of nif in the plant-associated Azoarcus and non-plant-associated Aromatoleum sub-groups.</title>
        <authorList>
            <person name="Lafos M."/>
            <person name="Maluk M."/>
            <person name="Batista M."/>
            <person name="Junghare M."/>
            <person name="Carmona M."/>
            <person name="Faoro H."/>
            <person name="Cruz L.M."/>
            <person name="Battistoni F."/>
            <person name="De Souza E."/>
            <person name="Pedrosa F."/>
            <person name="Chen W.-M."/>
            <person name="Poole P.S."/>
            <person name="Dixon R.A."/>
            <person name="James E.K."/>
        </authorList>
    </citation>
    <scope>NUCLEOTIDE SEQUENCE [LARGE SCALE GENOMIC DNA]</scope>
    <source>
        <strain evidence="1 2">PbN1</strain>
    </source>
</reference>
<dbReference type="Proteomes" id="UP000633943">
    <property type="component" value="Unassembled WGS sequence"/>
</dbReference>
<organism evidence="1 2">
    <name type="scientific">Aromatoleum bremense</name>
    <dbReference type="NCBI Taxonomy" id="76115"/>
    <lineage>
        <taxon>Bacteria</taxon>
        <taxon>Pseudomonadati</taxon>
        <taxon>Pseudomonadota</taxon>
        <taxon>Betaproteobacteria</taxon>
        <taxon>Rhodocyclales</taxon>
        <taxon>Rhodocyclaceae</taxon>
        <taxon>Aromatoleum</taxon>
    </lineage>
</organism>